<proteinExistence type="predicted"/>
<dbReference type="GO" id="GO:0032259">
    <property type="term" value="P:methylation"/>
    <property type="evidence" value="ECO:0007669"/>
    <property type="project" value="UniProtKB-KW"/>
</dbReference>
<accession>A0A376UAM7</accession>
<dbReference type="SUPFAM" id="SSF53335">
    <property type="entry name" value="S-adenosyl-L-methionine-dependent methyltransferases"/>
    <property type="match status" value="1"/>
</dbReference>
<organism evidence="5 6">
    <name type="scientific">Escherichia coli</name>
    <dbReference type="NCBI Taxonomy" id="562"/>
    <lineage>
        <taxon>Bacteria</taxon>
        <taxon>Pseudomonadati</taxon>
        <taxon>Pseudomonadota</taxon>
        <taxon>Gammaproteobacteria</taxon>
        <taxon>Enterobacterales</taxon>
        <taxon>Enterobacteriaceae</taxon>
        <taxon>Escherichia</taxon>
    </lineage>
</organism>
<dbReference type="GO" id="GO:0008168">
    <property type="term" value="F:methyltransferase activity"/>
    <property type="evidence" value="ECO:0007669"/>
    <property type="project" value="UniProtKB-KW"/>
</dbReference>
<keyword evidence="3" id="KW-0949">S-adenosyl-L-methionine</keyword>
<dbReference type="AlphaFoldDB" id="A0A376UAM7"/>
<dbReference type="InterPro" id="IPR040758">
    <property type="entry name" value="PrmC_N"/>
</dbReference>
<evidence type="ECO:0000313" key="6">
    <source>
        <dbReference type="Proteomes" id="UP000254079"/>
    </source>
</evidence>
<keyword evidence="2 5" id="KW-0808">Transferase</keyword>
<dbReference type="Gene3D" id="1.10.8.10">
    <property type="entry name" value="DNA helicase RuvA subunit, C-terminal domain"/>
    <property type="match status" value="1"/>
</dbReference>
<protein>
    <submittedName>
        <fullName evidence="5">Protein methyltransferase hemk (Protein-glutamine N methyltransferase)</fullName>
        <ecNumber evidence="5">2.1.1.-</ecNumber>
    </submittedName>
</protein>
<dbReference type="EC" id="2.1.1.-" evidence="5"/>
<dbReference type="InterPro" id="IPR029063">
    <property type="entry name" value="SAM-dependent_MTases_sf"/>
</dbReference>
<sequence>MEYQHWLREAISQLQASESPRRDAEILLEHVTGRGRTFILAFGETHLTDEQCQQLDALLTRRRDGEPIAHLTGVREFLVVAVICFASDLNSAPGYGVSGGAGTGAVA</sequence>
<evidence type="ECO:0000256" key="1">
    <source>
        <dbReference type="ARBA" id="ARBA00022603"/>
    </source>
</evidence>
<evidence type="ECO:0000259" key="4">
    <source>
        <dbReference type="Pfam" id="PF17827"/>
    </source>
</evidence>
<dbReference type="EMBL" id="UGCP01000002">
    <property type="protein sequence ID" value="STI86546.1"/>
    <property type="molecule type" value="Genomic_DNA"/>
</dbReference>
<feature type="domain" description="Release factor glutamine methyltransferase N-terminal" evidence="4">
    <location>
        <begin position="6"/>
        <end position="73"/>
    </location>
</feature>
<evidence type="ECO:0000256" key="2">
    <source>
        <dbReference type="ARBA" id="ARBA00022679"/>
    </source>
</evidence>
<name>A0A376UAM7_ECOLX</name>
<dbReference type="Pfam" id="PF17827">
    <property type="entry name" value="PrmC_N"/>
    <property type="match status" value="1"/>
</dbReference>
<dbReference type="FunFam" id="1.10.8.10:FF:000032">
    <property type="entry name" value="Release factor glutamine methyltransferase"/>
    <property type="match status" value="1"/>
</dbReference>
<evidence type="ECO:0000256" key="3">
    <source>
        <dbReference type="ARBA" id="ARBA00022691"/>
    </source>
</evidence>
<evidence type="ECO:0000313" key="5">
    <source>
        <dbReference type="EMBL" id="STI86546.1"/>
    </source>
</evidence>
<keyword evidence="1 5" id="KW-0489">Methyltransferase</keyword>
<gene>
    <name evidence="5" type="primary">hemK_2</name>
    <name evidence="5" type="ORF">NCTC8622_05678</name>
</gene>
<reference evidence="5 6" key="1">
    <citation type="submission" date="2018-06" db="EMBL/GenBank/DDBJ databases">
        <authorList>
            <consortium name="Pathogen Informatics"/>
            <person name="Doyle S."/>
        </authorList>
    </citation>
    <scope>NUCLEOTIDE SEQUENCE [LARGE SCALE GENOMIC DNA]</scope>
    <source>
        <strain evidence="5 6">NCTC8622</strain>
    </source>
</reference>
<dbReference type="Proteomes" id="UP000254079">
    <property type="component" value="Unassembled WGS sequence"/>
</dbReference>